<organism evidence="7 8">
    <name type="scientific">Bacillus zhangzhouensis</name>
    <dbReference type="NCBI Taxonomy" id="1178540"/>
    <lineage>
        <taxon>Bacteria</taxon>
        <taxon>Bacillati</taxon>
        <taxon>Bacillota</taxon>
        <taxon>Bacilli</taxon>
        <taxon>Bacillales</taxon>
        <taxon>Bacillaceae</taxon>
        <taxon>Bacillus</taxon>
    </lineage>
</organism>
<dbReference type="PROSITE" id="PS51094">
    <property type="entry name" value="PTS_EIIA_TYPE_2"/>
    <property type="match status" value="1"/>
</dbReference>
<dbReference type="InterPro" id="IPR004715">
    <property type="entry name" value="PTS_IIA_fruc"/>
</dbReference>
<reference evidence="7 8" key="1">
    <citation type="submission" date="2012-09" db="EMBL/GenBank/DDBJ databases">
        <title>Genome Sequence of Bacillus sp. DW5-4.</title>
        <authorList>
            <person name="Lai Q."/>
            <person name="Liu Y."/>
            <person name="Shao Z."/>
        </authorList>
    </citation>
    <scope>NUCLEOTIDE SEQUENCE [LARGE SCALE GENOMIC DNA]</scope>
    <source>
        <strain evidence="7 8">DW5-4</strain>
    </source>
</reference>
<sequence>MMEHIYMNLHETASSQAGVFAAIADIAYKAGICTSQEDVKKGLAEREALSTTGFQDGFAIPHTQTDAITKPALVIVRTETGIEWDAFDGKPCFFFLSLLIPKNEAGTTHLKALSALSRGLMDEAKRQKLLETRTNEEMLAVLNKDILTREDV</sequence>
<keyword evidence="5" id="KW-0598">Phosphotransferase system</keyword>
<dbReference type="InterPro" id="IPR002178">
    <property type="entry name" value="PTS_EIIA_type-2_dom"/>
</dbReference>
<keyword evidence="1" id="KW-0813">Transport</keyword>
<protein>
    <submittedName>
        <fullName evidence="7">PTS fructose transporter subunit IIBC</fullName>
    </submittedName>
</protein>
<keyword evidence="3" id="KW-0762">Sugar transport</keyword>
<evidence type="ECO:0000313" key="8">
    <source>
        <dbReference type="Proteomes" id="UP000028091"/>
    </source>
</evidence>
<dbReference type="NCBIfam" id="TIGR00848">
    <property type="entry name" value="fruA"/>
    <property type="match status" value="1"/>
</dbReference>
<feature type="domain" description="PTS EIIA type-2" evidence="6">
    <location>
        <begin position="1"/>
        <end position="145"/>
    </location>
</feature>
<dbReference type="InterPro" id="IPR051541">
    <property type="entry name" value="PTS_SugarTrans_NitroReg"/>
</dbReference>
<evidence type="ECO:0000313" key="7">
    <source>
        <dbReference type="EMBL" id="KEP25952.1"/>
    </source>
</evidence>
<evidence type="ECO:0000256" key="1">
    <source>
        <dbReference type="ARBA" id="ARBA00022448"/>
    </source>
</evidence>
<dbReference type="CDD" id="cd00211">
    <property type="entry name" value="PTS_IIA_fru"/>
    <property type="match status" value="1"/>
</dbReference>
<keyword evidence="2" id="KW-0597">Phosphoprotein</keyword>
<dbReference type="GO" id="GO:0030295">
    <property type="term" value="F:protein kinase activator activity"/>
    <property type="evidence" value="ECO:0007669"/>
    <property type="project" value="TreeGrafter"/>
</dbReference>
<keyword evidence="4" id="KW-0808">Transferase</keyword>
<dbReference type="GO" id="GO:0016020">
    <property type="term" value="C:membrane"/>
    <property type="evidence" value="ECO:0007669"/>
    <property type="project" value="InterPro"/>
</dbReference>
<dbReference type="PANTHER" id="PTHR47738">
    <property type="entry name" value="PTS SYSTEM FRUCTOSE-LIKE EIIA COMPONENT-RELATED"/>
    <property type="match status" value="1"/>
</dbReference>
<dbReference type="RefSeq" id="WP_034322740.1">
    <property type="nucleotide sequence ID" value="NZ_JAVIKA010000005.1"/>
</dbReference>
<evidence type="ECO:0000256" key="5">
    <source>
        <dbReference type="ARBA" id="ARBA00022683"/>
    </source>
</evidence>
<dbReference type="SUPFAM" id="SSF55804">
    <property type="entry name" value="Phoshotransferase/anion transport protein"/>
    <property type="match status" value="1"/>
</dbReference>
<evidence type="ECO:0000256" key="4">
    <source>
        <dbReference type="ARBA" id="ARBA00022679"/>
    </source>
</evidence>
<dbReference type="InterPro" id="IPR016152">
    <property type="entry name" value="PTrfase/Anion_transptr"/>
</dbReference>
<dbReference type="PANTHER" id="PTHR47738:SF1">
    <property type="entry name" value="NITROGEN REGULATORY PROTEIN"/>
    <property type="match status" value="1"/>
</dbReference>
<proteinExistence type="predicted"/>
<comment type="caution">
    <text evidence="7">The sequence shown here is derived from an EMBL/GenBank/DDBJ whole genome shotgun (WGS) entry which is preliminary data.</text>
</comment>
<dbReference type="EMBL" id="JOTP01000014">
    <property type="protein sequence ID" value="KEP25952.1"/>
    <property type="molecule type" value="Genomic_DNA"/>
</dbReference>
<dbReference type="Gene3D" id="3.40.930.10">
    <property type="entry name" value="Mannitol-specific EII, Chain A"/>
    <property type="match status" value="1"/>
</dbReference>
<gene>
    <name evidence="7" type="ORF">BA70_04785</name>
</gene>
<keyword evidence="8" id="KW-1185">Reference proteome</keyword>
<dbReference type="AlphaFoldDB" id="A0A081L9M6"/>
<dbReference type="GO" id="GO:0008982">
    <property type="term" value="F:protein-N(PI)-phosphohistidine-sugar phosphotransferase activity"/>
    <property type="evidence" value="ECO:0007669"/>
    <property type="project" value="InterPro"/>
</dbReference>
<dbReference type="OrthoDB" id="95460at2"/>
<evidence type="ECO:0000256" key="3">
    <source>
        <dbReference type="ARBA" id="ARBA00022597"/>
    </source>
</evidence>
<dbReference type="Proteomes" id="UP000028091">
    <property type="component" value="Unassembled WGS sequence"/>
</dbReference>
<dbReference type="eggNOG" id="COG1762">
    <property type="taxonomic scope" value="Bacteria"/>
</dbReference>
<dbReference type="GO" id="GO:0009401">
    <property type="term" value="P:phosphoenolpyruvate-dependent sugar phosphotransferase system"/>
    <property type="evidence" value="ECO:0007669"/>
    <property type="project" value="UniProtKB-KW"/>
</dbReference>
<accession>A0A081L9M6</accession>
<dbReference type="Pfam" id="PF00359">
    <property type="entry name" value="PTS_EIIA_2"/>
    <property type="match status" value="1"/>
</dbReference>
<evidence type="ECO:0000259" key="6">
    <source>
        <dbReference type="PROSITE" id="PS51094"/>
    </source>
</evidence>
<name>A0A081L9M6_9BACI</name>
<evidence type="ECO:0000256" key="2">
    <source>
        <dbReference type="ARBA" id="ARBA00022553"/>
    </source>
</evidence>